<dbReference type="EMBL" id="JACHFD010000013">
    <property type="protein sequence ID" value="MBB5352517.1"/>
    <property type="molecule type" value="Genomic_DNA"/>
</dbReference>
<dbReference type="GO" id="GO:0004177">
    <property type="term" value="F:aminopeptidase activity"/>
    <property type="evidence" value="ECO:0007669"/>
    <property type="project" value="UniProtKB-KW"/>
</dbReference>
<dbReference type="InterPro" id="IPR014553">
    <property type="entry name" value="Aminopept"/>
</dbReference>
<dbReference type="Pfam" id="PF10023">
    <property type="entry name" value="Aminopep"/>
    <property type="match status" value="1"/>
</dbReference>
<evidence type="ECO:0000313" key="1">
    <source>
        <dbReference type="EMBL" id="MBB5352517.1"/>
    </source>
</evidence>
<accession>A0A840V2J3</accession>
<name>A0A840V2J3_9BACT</name>
<keyword evidence="1" id="KW-0031">Aminopeptidase</keyword>
<dbReference type="Proteomes" id="UP000557717">
    <property type="component" value="Unassembled WGS sequence"/>
</dbReference>
<proteinExistence type="predicted"/>
<dbReference type="PIRSF" id="PIRSF029285">
    <property type="entry name" value="Aminopept"/>
    <property type="match status" value="1"/>
</dbReference>
<evidence type="ECO:0000313" key="2">
    <source>
        <dbReference type="Proteomes" id="UP000557717"/>
    </source>
</evidence>
<dbReference type="RefSeq" id="WP_184019618.1">
    <property type="nucleotide sequence ID" value="NZ_JACHFD010000013.1"/>
</dbReference>
<sequence length="330" mass="38494">MNSPDMGRVALLAGMVLSSCSTLEFYSQAAVGQLDVMRRTHPNEQVLKATEDPDLRDRLELTARLLTFAESELKMPSGGAYERYADLERDHLVWVLHAAPELSMEPKKWWYPIVGRQAYRGYFREDLARREGAKLEAQGYEVWSGGVDAFSTLGWFRDPVLNTFADYDEVDFAETIFHELVHRKYYIAGKTDENEALAEAVAREGVRRWYRHTGRPQLVVKYEERLRKLALAREAIVSTSERLREIYASERSDEQKREAKQEALNRLHRKLRALRTRWGRGLTSWIEEPVNNARLNAFTTYEERVPHYTKWIEEAGGDFERFWERVKAAE</sequence>
<keyword evidence="1" id="KW-0378">Hydrolase</keyword>
<organism evidence="1 2">
    <name type="scientific">Haloferula luteola</name>
    <dbReference type="NCBI Taxonomy" id="595692"/>
    <lineage>
        <taxon>Bacteria</taxon>
        <taxon>Pseudomonadati</taxon>
        <taxon>Verrucomicrobiota</taxon>
        <taxon>Verrucomicrobiia</taxon>
        <taxon>Verrucomicrobiales</taxon>
        <taxon>Verrucomicrobiaceae</taxon>
        <taxon>Haloferula</taxon>
    </lineage>
</organism>
<keyword evidence="2" id="KW-1185">Reference proteome</keyword>
<gene>
    <name evidence="1" type="ORF">HNR46_002763</name>
</gene>
<protein>
    <submittedName>
        <fullName evidence="1">Putative aminopeptidase</fullName>
    </submittedName>
</protein>
<keyword evidence="1" id="KW-0645">Protease</keyword>
<comment type="caution">
    <text evidence="1">The sequence shown here is derived from an EMBL/GenBank/DDBJ whole genome shotgun (WGS) entry which is preliminary data.</text>
</comment>
<reference evidence="1 2" key="1">
    <citation type="submission" date="2020-08" db="EMBL/GenBank/DDBJ databases">
        <title>Genomic Encyclopedia of Type Strains, Phase IV (KMG-IV): sequencing the most valuable type-strain genomes for metagenomic binning, comparative biology and taxonomic classification.</title>
        <authorList>
            <person name="Goeker M."/>
        </authorList>
    </citation>
    <scope>NUCLEOTIDE SEQUENCE [LARGE SCALE GENOMIC DNA]</scope>
    <source>
        <strain evidence="1 2">YC6886</strain>
    </source>
</reference>
<dbReference type="AlphaFoldDB" id="A0A840V2J3"/>